<organism evidence="2 3">
    <name type="scientific">Lentithecium fluviatile CBS 122367</name>
    <dbReference type="NCBI Taxonomy" id="1168545"/>
    <lineage>
        <taxon>Eukaryota</taxon>
        <taxon>Fungi</taxon>
        <taxon>Dikarya</taxon>
        <taxon>Ascomycota</taxon>
        <taxon>Pezizomycotina</taxon>
        <taxon>Dothideomycetes</taxon>
        <taxon>Pleosporomycetidae</taxon>
        <taxon>Pleosporales</taxon>
        <taxon>Massarineae</taxon>
        <taxon>Lentitheciaceae</taxon>
        <taxon>Lentithecium</taxon>
    </lineage>
</organism>
<keyword evidence="1" id="KW-0732">Signal</keyword>
<evidence type="ECO:0000313" key="3">
    <source>
        <dbReference type="Proteomes" id="UP000799291"/>
    </source>
</evidence>
<evidence type="ECO:0000313" key="2">
    <source>
        <dbReference type="EMBL" id="KAF2690274.1"/>
    </source>
</evidence>
<evidence type="ECO:0000256" key="1">
    <source>
        <dbReference type="SAM" id="SignalP"/>
    </source>
</evidence>
<keyword evidence="3" id="KW-1185">Reference proteome</keyword>
<dbReference type="Proteomes" id="UP000799291">
    <property type="component" value="Unassembled WGS sequence"/>
</dbReference>
<accession>A0A6G1JIA7</accession>
<feature type="chain" id="PRO_5026146275" description="Secreted protein" evidence="1">
    <location>
        <begin position="21"/>
        <end position="100"/>
    </location>
</feature>
<dbReference type="AlphaFoldDB" id="A0A6G1JIA7"/>
<evidence type="ECO:0008006" key="4">
    <source>
        <dbReference type="Google" id="ProtNLM"/>
    </source>
</evidence>
<reference evidence="2" key="1">
    <citation type="journal article" date="2020" name="Stud. Mycol.">
        <title>101 Dothideomycetes genomes: a test case for predicting lifestyles and emergence of pathogens.</title>
        <authorList>
            <person name="Haridas S."/>
            <person name="Albert R."/>
            <person name="Binder M."/>
            <person name="Bloem J."/>
            <person name="Labutti K."/>
            <person name="Salamov A."/>
            <person name="Andreopoulos B."/>
            <person name="Baker S."/>
            <person name="Barry K."/>
            <person name="Bills G."/>
            <person name="Bluhm B."/>
            <person name="Cannon C."/>
            <person name="Castanera R."/>
            <person name="Culley D."/>
            <person name="Daum C."/>
            <person name="Ezra D."/>
            <person name="Gonzalez J."/>
            <person name="Henrissat B."/>
            <person name="Kuo A."/>
            <person name="Liang C."/>
            <person name="Lipzen A."/>
            <person name="Lutzoni F."/>
            <person name="Magnuson J."/>
            <person name="Mondo S."/>
            <person name="Nolan M."/>
            <person name="Ohm R."/>
            <person name="Pangilinan J."/>
            <person name="Park H.-J."/>
            <person name="Ramirez L."/>
            <person name="Alfaro M."/>
            <person name="Sun H."/>
            <person name="Tritt A."/>
            <person name="Yoshinaga Y."/>
            <person name="Zwiers L.-H."/>
            <person name="Turgeon B."/>
            <person name="Goodwin S."/>
            <person name="Spatafora J."/>
            <person name="Crous P."/>
            <person name="Grigoriev I."/>
        </authorList>
    </citation>
    <scope>NUCLEOTIDE SEQUENCE</scope>
    <source>
        <strain evidence="2">CBS 122367</strain>
    </source>
</reference>
<sequence>MSAPCFSTLLCLPALPRTCARPWANCHLPVRDAVHVHRRMSCSITHADGATARRLASDSRQIDLVSGPPALGLACSNSTQQTLIQPLAAFVRHEGNEHSS</sequence>
<feature type="signal peptide" evidence="1">
    <location>
        <begin position="1"/>
        <end position="20"/>
    </location>
</feature>
<protein>
    <recommendedName>
        <fullName evidence="4">Secreted protein</fullName>
    </recommendedName>
</protein>
<proteinExistence type="predicted"/>
<name>A0A6G1JIA7_9PLEO</name>
<dbReference type="EMBL" id="MU005571">
    <property type="protein sequence ID" value="KAF2690274.1"/>
    <property type="molecule type" value="Genomic_DNA"/>
</dbReference>
<gene>
    <name evidence="2" type="ORF">K458DRAFT_101012</name>
</gene>